<proteinExistence type="predicted"/>
<feature type="transmembrane region" description="Helical" evidence="14">
    <location>
        <begin position="328"/>
        <end position="348"/>
    </location>
</feature>
<dbReference type="EMBL" id="CAJJDP010000112">
    <property type="protein sequence ID" value="CAD8196612.1"/>
    <property type="molecule type" value="Genomic_DNA"/>
</dbReference>
<feature type="transmembrane region" description="Helical" evidence="14">
    <location>
        <begin position="1446"/>
        <end position="1467"/>
    </location>
</feature>
<keyword evidence="4" id="KW-0107">Calcium channel</keyword>
<evidence type="ECO:0000256" key="2">
    <source>
        <dbReference type="ARBA" id="ARBA00022448"/>
    </source>
</evidence>
<keyword evidence="2" id="KW-0813">Transport</keyword>
<feature type="transmembrane region" description="Helical" evidence="14">
    <location>
        <begin position="423"/>
        <end position="443"/>
    </location>
</feature>
<evidence type="ECO:0000256" key="11">
    <source>
        <dbReference type="ARBA" id="ARBA00023180"/>
    </source>
</evidence>
<dbReference type="InterPro" id="IPR018247">
    <property type="entry name" value="EF_Hand_1_Ca_BS"/>
</dbReference>
<keyword evidence="6" id="KW-0106">Calcium</keyword>
<reference evidence="16" key="1">
    <citation type="submission" date="2021-01" db="EMBL/GenBank/DDBJ databases">
        <authorList>
            <consortium name="Genoscope - CEA"/>
            <person name="William W."/>
        </authorList>
    </citation>
    <scope>NUCLEOTIDE SEQUENCE</scope>
</reference>
<evidence type="ECO:0000259" key="15">
    <source>
        <dbReference type="Pfam" id="PF00520"/>
    </source>
</evidence>
<feature type="region of interest" description="Disordered" evidence="13">
    <location>
        <begin position="1207"/>
        <end position="1229"/>
    </location>
</feature>
<dbReference type="FunFam" id="1.10.287.70:FF:000162">
    <property type="entry name" value="Voltage-gated Ca2+ channel, alpha subunit"/>
    <property type="match status" value="1"/>
</dbReference>
<feature type="region of interest" description="Disordered" evidence="13">
    <location>
        <begin position="97"/>
        <end position="116"/>
    </location>
</feature>
<keyword evidence="10 14" id="KW-0472">Membrane</keyword>
<evidence type="ECO:0000256" key="6">
    <source>
        <dbReference type="ARBA" id="ARBA00022837"/>
    </source>
</evidence>
<keyword evidence="17" id="KW-1185">Reference proteome</keyword>
<feature type="domain" description="Ion transport" evidence="15">
    <location>
        <begin position="1629"/>
        <end position="1875"/>
    </location>
</feature>
<comment type="subcellular location">
    <subcellularLocation>
        <location evidence="1">Membrane</location>
        <topology evidence="1">Multi-pass membrane protein</topology>
    </subcellularLocation>
</comment>
<evidence type="ECO:0000256" key="12">
    <source>
        <dbReference type="ARBA" id="ARBA00023303"/>
    </source>
</evidence>
<feature type="transmembrane region" description="Helical" evidence="14">
    <location>
        <begin position="1167"/>
        <end position="1194"/>
    </location>
</feature>
<organism evidence="16 17">
    <name type="scientific">Paramecium octaurelia</name>
    <dbReference type="NCBI Taxonomy" id="43137"/>
    <lineage>
        <taxon>Eukaryota</taxon>
        <taxon>Sar</taxon>
        <taxon>Alveolata</taxon>
        <taxon>Ciliophora</taxon>
        <taxon>Intramacronucleata</taxon>
        <taxon>Oligohymenophorea</taxon>
        <taxon>Peniculida</taxon>
        <taxon>Parameciidae</taxon>
        <taxon>Paramecium</taxon>
    </lineage>
</organism>
<dbReference type="PANTHER" id="PTHR45628">
    <property type="entry name" value="VOLTAGE-DEPENDENT CALCIUM CHANNEL TYPE A SUBUNIT ALPHA-1"/>
    <property type="match status" value="1"/>
</dbReference>
<feature type="region of interest" description="Disordered" evidence="13">
    <location>
        <begin position="2093"/>
        <end position="2119"/>
    </location>
</feature>
<feature type="transmembrane region" description="Helical" evidence="14">
    <location>
        <begin position="1407"/>
        <end position="1426"/>
    </location>
</feature>
<sequence>MKIHFSILVRGRRQEGRYSRFKVEVGGELMSEMQKINDRKQNEVARSSKKRFSISREIANRKMSNSNLFSSEESKIRMIGSRHSVSSIKSKQKLNISMNKDLSSGSSSFSSDSESNKEKMDQSIILKDNIGIIQQGQSSFYQVQDKLILPNMSFEQDFINPLDISDGIEKSILKVQFIDFEHRWGMKQDINIQKQCGGDQMLQSQVSDGMSSQRSLKMSHRSKKGAFQSKLQAVQNRVKQQLSDSDEDDYVDNEEVEDKLKGKFKKLYERNPFEDPYYVKLKDLHGFERLQYEINAYNDDKKFLNLRKSIVYYSLFIPILCKRIIRSVPFKIIMSFLILFNVTLYIYSQTNQDPLSTKDMEKAIMICFLIELGIRIVASGVLIPKGAFFKNFQDIFDCILVVVYVLNINYPDVFIVDVSPLRVITLLLYLGDIFSGLGVMLKALKQSFRFLLEALMIVGLFSLFFAITGVFLFQGLFNYRCQYDNGDETDGWVQCNQNSCYEEGMSCKYSSFTPKLPTSFNNVVYSYGQVLRTITMDDWSWVMFFTMRIYHPWTWLYYLFIIFVCGFFGFNLVIAVIKIHYAEAAEENAKEEEMKQIQQKIKENRELPERDIINVFDVAFLRYIEFFPVIQRYRLALKSPYRGFKLEENVNEKGNSNKQKGPRILSAKQKKNEDQNPKQGYFKRLFYKIQNLTVKNILLPKFYLLNEKQKTIRVKRYTEDEIELQILERLKSLQFSQLQSCVNQQIHQKFESEGDVLPTLNLPDCEKKELEKEIINMRNIKIPVVYPDIKQKKIQQIVYDKKKLSQFPIRRVKRIKLNETEDEQVETNNSLDQNLFFQKQSMAHSHKLKFSQNEGKVPFAIKKQDQNWVHIQGYYLNYSGVALKINAKIQKNKNSQPSNEFQYRLLRRKDIQQNQISKKTWSGNDVLKLNESRLFNFREVLKRLNFIDIQIWMLGFQGKIETLRKYSYILITSQLSQLFFDSVILINFTFLSLQGIADSVTISNEEDVSTIFLCIELVIRFFAFSFKDISQSPDYVLQSCIVILNFIELTMSSVMTNLNEQNLRLIRGTKCLLFYRVLKYNKMAVAIGHIAQRTFRQYIYLTFLFFLVIFVYAMIGMEMYAGYFDQTDALGQLHSYDNILKAFMTIFNILTNDDWYGVYVMGGNINYIFAVIYSYSMVILLNYITYGLVLAILLDGFGAIDKEMQELEEEKEQEEEKNNNEKQEEQNSQITEQQEINEFQLNLNPLISQINLSETQQKKSKQNLVQNLMKSIRQVHKEILNKYPTSYDGIQCKQSFYLFEKENLFRKICCRIVTSKLFNQFMDVVLYFSIVVFALKTYNDYESDSSFYPEVLQFIANVIFLLEIIFGSIAKGMWMNKGAHITYTWQIVDVIYIISFFFHFLSNQNQSIIVDLFLYLGYFRVMKLMYRISWLDTLRLALGRSLADIWNVLITMLSVWIIFGVYGIILYEQQFGFCDDKMQFEINKRECLDQNRTWINYKHNFDNITIAIPTLFVVSTFDGWGEIMQISENSQNLNIGPEAFNSYIHTYFFFISFCFIGSMFFLSLFTGVLFSNLKANQSKIEMSDITKAQLEFMEISQIIIKDFPLYSSPPTSRIRRFASDVTNNNAVQKIMFCLLLLDLLVLLLFFSEMDDSFFRILNNTHNSLTYIYIIWNILLFQALGINRFFDNHWRRFYFFLILIAIIDIIADFESDWALVYFRSSPADSGYQLLRLFFAIRCLRIILIFQGLINLQRLMRVMVFAMPFLGKIFCLLIITMYIFALFGCQLYGRLEKGQVMDDQINFQNVAQAMLSLFKCASGDDWRTIMTDTIFYNPYCAEDETYCGSIYSQIYFFLFMLLSNYVLLNLFVLGLVEQFEQFFMLQNSMIQTYVENVDKIKTIWCKYSSETQGQAMHYKFLCRFLLDIGKPLGGGSDENLWDVGKLASSFKLQCDHFGYIQYNQLIYELFRVCYHVEVFKNGNPSSIKKIKQFNKEMQLRLIYYRRNRFLQRSNISPILHLKANFNILHDYLTVLILYKAWEAYSRKLIKKLNIKQKQFTEEDLDEQDSSFDKKSINNQYIDQDCNQFLEDDLTQQVVSNEEPRPENIHPNTNCSEEDHPKKEDIPVYRWQSDQQSGGLFESALISPDQSFKIRKF</sequence>
<keyword evidence="3" id="KW-0109">Calcium transport</keyword>
<evidence type="ECO:0000256" key="9">
    <source>
        <dbReference type="ARBA" id="ARBA00023065"/>
    </source>
</evidence>
<dbReference type="GO" id="GO:0005891">
    <property type="term" value="C:voltage-gated calcium channel complex"/>
    <property type="evidence" value="ECO:0007669"/>
    <property type="project" value="TreeGrafter"/>
</dbReference>
<dbReference type="InterPro" id="IPR050599">
    <property type="entry name" value="VDCC_alpha-1_subunit"/>
</dbReference>
<protein>
    <recommendedName>
        <fullName evidence="15">Ion transport domain-containing protein</fullName>
    </recommendedName>
</protein>
<evidence type="ECO:0000313" key="16">
    <source>
        <dbReference type="EMBL" id="CAD8196612.1"/>
    </source>
</evidence>
<feature type="compositionally biased region" description="Basic and acidic residues" evidence="13">
    <location>
        <begin position="1214"/>
        <end position="1225"/>
    </location>
</feature>
<feature type="transmembrane region" description="Helical" evidence="14">
    <location>
        <begin position="1321"/>
        <end position="1339"/>
    </location>
</feature>
<feature type="transmembrane region" description="Helical" evidence="14">
    <location>
        <begin position="1547"/>
        <end position="1570"/>
    </location>
</feature>
<dbReference type="FunFam" id="1.10.287.70:FF:000117">
    <property type="entry name" value="Voltage-gated Ca2+ channel, alpha subunit"/>
    <property type="match status" value="1"/>
</dbReference>
<feature type="transmembrane region" description="Helical" evidence="14">
    <location>
        <begin position="1666"/>
        <end position="1685"/>
    </location>
</feature>
<evidence type="ECO:0000256" key="4">
    <source>
        <dbReference type="ARBA" id="ARBA00022673"/>
    </source>
</evidence>
<feature type="domain" description="Ion transport" evidence="15">
    <location>
        <begin position="1316"/>
        <end position="1576"/>
    </location>
</feature>
<dbReference type="OMA" id="AIMICFL"/>
<accession>A0A8S1X6T4</accession>
<name>A0A8S1X6T4_PAROT</name>
<evidence type="ECO:0000256" key="13">
    <source>
        <dbReference type="SAM" id="MobiDB-lite"/>
    </source>
</evidence>
<dbReference type="Proteomes" id="UP000683925">
    <property type="component" value="Unassembled WGS sequence"/>
</dbReference>
<feature type="compositionally biased region" description="Basic and acidic residues" evidence="13">
    <location>
        <begin position="2110"/>
        <end position="2119"/>
    </location>
</feature>
<keyword evidence="9" id="KW-0406">Ion transport</keyword>
<dbReference type="Pfam" id="PF00520">
    <property type="entry name" value="Ion_trans"/>
    <property type="match status" value="4"/>
</dbReference>
<keyword evidence="12" id="KW-0407">Ion channel</keyword>
<feature type="domain" description="Ion transport" evidence="15">
    <location>
        <begin position="330"/>
        <end position="587"/>
    </location>
</feature>
<dbReference type="FunFam" id="1.20.120.350:FF:000087">
    <property type="entry name" value="Uncharacterized protein"/>
    <property type="match status" value="1"/>
</dbReference>
<evidence type="ECO:0000256" key="5">
    <source>
        <dbReference type="ARBA" id="ARBA00022692"/>
    </source>
</evidence>
<dbReference type="GO" id="GO:0008331">
    <property type="term" value="F:high voltage-gated calcium channel activity"/>
    <property type="evidence" value="ECO:0007669"/>
    <property type="project" value="TreeGrafter"/>
</dbReference>
<dbReference type="FunFam" id="1.20.120.350:FF:000093">
    <property type="entry name" value="Uncharacterized protein"/>
    <property type="match status" value="1"/>
</dbReference>
<keyword evidence="8 14" id="KW-1133">Transmembrane helix</keyword>
<dbReference type="PANTHER" id="PTHR45628:SF7">
    <property type="entry name" value="VOLTAGE-DEPENDENT CALCIUM CHANNEL TYPE A SUBUNIT ALPHA-1"/>
    <property type="match status" value="1"/>
</dbReference>
<evidence type="ECO:0000256" key="10">
    <source>
        <dbReference type="ARBA" id="ARBA00023136"/>
    </source>
</evidence>
<feature type="transmembrane region" description="Helical" evidence="14">
    <location>
        <begin position="1848"/>
        <end position="1870"/>
    </location>
</feature>
<feature type="transmembrane region" description="Helical" evidence="14">
    <location>
        <begin position="450"/>
        <end position="473"/>
    </location>
</feature>
<feature type="transmembrane region" description="Helical" evidence="14">
    <location>
        <begin position="1098"/>
        <end position="1115"/>
    </location>
</feature>
<feature type="transmembrane region" description="Helical" evidence="14">
    <location>
        <begin position="363"/>
        <end position="383"/>
    </location>
</feature>
<dbReference type="PROSITE" id="PS00018">
    <property type="entry name" value="EF_HAND_1"/>
    <property type="match status" value="1"/>
</dbReference>
<gene>
    <name evidence="16" type="ORF">POCTA_138.1.T1120091</name>
</gene>
<evidence type="ECO:0000256" key="8">
    <source>
        <dbReference type="ARBA" id="ARBA00022989"/>
    </source>
</evidence>
<evidence type="ECO:0000313" key="17">
    <source>
        <dbReference type="Proteomes" id="UP000683925"/>
    </source>
</evidence>
<evidence type="ECO:0000256" key="1">
    <source>
        <dbReference type="ARBA" id="ARBA00004141"/>
    </source>
</evidence>
<feature type="transmembrane region" description="Helical" evidence="14">
    <location>
        <begin position="1692"/>
        <end position="1708"/>
    </location>
</feature>
<feature type="transmembrane region" description="Helical" evidence="14">
    <location>
        <begin position="1763"/>
        <end position="1787"/>
    </location>
</feature>
<keyword evidence="5 14" id="KW-0812">Transmembrane</keyword>
<feature type="transmembrane region" description="Helical" evidence="14">
    <location>
        <begin position="555"/>
        <end position="577"/>
    </location>
</feature>
<feature type="transmembrane region" description="Helical" evidence="14">
    <location>
        <begin position="1351"/>
        <end position="1370"/>
    </location>
</feature>
<evidence type="ECO:0000256" key="7">
    <source>
        <dbReference type="ARBA" id="ARBA00022882"/>
    </source>
</evidence>
<feature type="compositionally biased region" description="Low complexity" evidence="13">
    <location>
        <begin position="103"/>
        <end position="113"/>
    </location>
</feature>
<feature type="region of interest" description="Disordered" evidence="13">
    <location>
        <begin position="652"/>
        <end position="675"/>
    </location>
</feature>
<feature type="transmembrane region" description="Helical" evidence="14">
    <location>
        <begin position="1382"/>
        <end position="1401"/>
    </location>
</feature>
<keyword evidence="11" id="KW-0325">Glycoprotein</keyword>
<dbReference type="GO" id="GO:0098703">
    <property type="term" value="P:calcium ion import across plasma membrane"/>
    <property type="evidence" value="ECO:0007669"/>
    <property type="project" value="TreeGrafter"/>
</dbReference>
<feature type="transmembrane region" description="Helical" evidence="14">
    <location>
        <begin position="1626"/>
        <end position="1646"/>
    </location>
</feature>
<evidence type="ECO:0000256" key="3">
    <source>
        <dbReference type="ARBA" id="ARBA00022568"/>
    </source>
</evidence>
<dbReference type="FunFam" id="1.10.287.70:FF:000166">
    <property type="entry name" value="Voltage-gated Ca2+ channel, alpha subunit"/>
    <property type="match status" value="1"/>
</dbReference>
<dbReference type="InterPro" id="IPR005821">
    <property type="entry name" value="Ion_trans_dom"/>
</dbReference>
<keyword evidence="7" id="KW-0851">Voltage-gated channel</keyword>
<feature type="domain" description="Ion transport" evidence="15">
    <location>
        <begin position="980"/>
        <end position="1202"/>
    </location>
</feature>
<evidence type="ECO:0000256" key="14">
    <source>
        <dbReference type="SAM" id="Phobius"/>
    </source>
</evidence>
<feature type="transmembrane region" description="Helical" evidence="14">
    <location>
        <begin position="1728"/>
        <end position="1751"/>
    </location>
</feature>
<dbReference type="FunFam" id="1.20.120.350:FF:000082">
    <property type="entry name" value="Uncharacterized protein"/>
    <property type="match status" value="1"/>
</dbReference>
<comment type="caution">
    <text evidence="16">The sequence shown here is derived from an EMBL/GenBank/DDBJ whole genome shotgun (WGS) entry which is preliminary data.</text>
</comment>
<dbReference type="OrthoDB" id="416585at2759"/>